<keyword evidence="6" id="KW-1185">Reference proteome</keyword>
<dbReference type="AlphaFoldDB" id="A0A239LDP3"/>
<name>A0A239LDP3_9ACTN</name>
<keyword evidence="2" id="KW-0012">Acyltransferase</keyword>
<dbReference type="GO" id="GO:0005737">
    <property type="term" value="C:cytoplasm"/>
    <property type="evidence" value="ECO:0007669"/>
    <property type="project" value="TreeGrafter"/>
</dbReference>
<dbReference type="InterPro" id="IPR016181">
    <property type="entry name" value="Acyl_CoA_acyltransferase"/>
</dbReference>
<evidence type="ECO:0000256" key="2">
    <source>
        <dbReference type="ARBA" id="ARBA00023315"/>
    </source>
</evidence>
<evidence type="ECO:0000313" key="6">
    <source>
        <dbReference type="Proteomes" id="UP000198362"/>
    </source>
</evidence>
<evidence type="ECO:0000256" key="1">
    <source>
        <dbReference type="ARBA" id="ARBA00022679"/>
    </source>
</evidence>
<proteinExistence type="inferred from homology"/>
<comment type="similarity">
    <text evidence="3">Belongs to the acetyltransferase family. RimJ subfamily.</text>
</comment>
<dbReference type="GO" id="GO:0008999">
    <property type="term" value="F:protein-N-terminal-alanine acetyltransferase activity"/>
    <property type="evidence" value="ECO:0007669"/>
    <property type="project" value="TreeGrafter"/>
</dbReference>
<dbReference type="EMBL" id="FZPH01000004">
    <property type="protein sequence ID" value="SNT27963.1"/>
    <property type="molecule type" value="Genomic_DNA"/>
</dbReference>
<reference evidence="5 6" key="1">
    <citation type="submission" date="2017-06" db="EMBL/GenBank/DDBJ databases">
        <authorList>
            <person name="Kim H.J."/>
            <person name="Triplett B.A."/>
        </authorList>
    </citation>
    <scope>NUCLEOTIDE SEQUENCE [LARGE SCALE GENOMIC DNA]</scope>
    <source>
        <strain evidence="5 6">CGMCC 4.5593</strain>
    </source>
</reference>
<evidence type="ECO:0000259" key="4">
    <source>
        <dbReference type="PROSITE" id="PS51186"/>
    </source>
</evidence>
<dbReference type="SUPFAM" id="SSF55729">
    <property type="entry name" value="Acyl-CoA N-acyltransferases (Nat)"/>
    <property type="match status" value="1"/>
</dbReference>
<evidence type="ECO:0000256" key="3">
    <source>
        <dbReference type="ARBA" id="ARBA00038502"/>
    </source>
</evidence>
<gene>
    <name evidence="5" type="ORF">SAMN05421812_104199</name>
</gene>
<keyword evidence="1 5" id="KW-0808">Transferase</keyword>
<dbReference type="InterPro" id="IPR000182">
    <property type="entry name" value="GNAT_dom"/>
</dbReference>
<dbReference type="InterPro" id="IPR051531">
    <property type="entry name" value="N-acetyltransferase"/>
</dbReference>
<dbReference type="PROSITE" id="PS51186">
    <property type="entry name" value="GNAT"/>
    <property type="match status" value="1"/>
</dbReference>
<sequence>MGTVARGWLNRIMVQIRPVETTDVDAFTALAIANREFMAPFEPDRAESFYTPAGQLSRIESALADPHVHRCSIEADGEVVGMISLSVIEYGPAQSANLGYWVSQAVNGRGIASKATALMIEVAFGEFGLHRVQAGTRLDNVASQKVLANNGFERIGVARSYLRVAGDWRDHVLFQRINDEWEPA</sequence>
<dbReference type="Gene3D" id="3.40.630.30">
    <property type="match status" value="1"/>
</dbReference>
<feature type="domain" description="N-acetyltransferase" evidence="4">
    <location>
        <begin position="14"/>
        <end position="179"/>
    </location>
</feature>
<dbReference type="Pfam" id="PF13302">
    <property type="entry name" value="Acetyltransf_3"/>
    <property type="match status" value="1"/>
</dbReference>
<protein>
    <submittedName>
        <fullName evidence="5">Ribosomal-protein-alanine N-acetyltransferase</fullName>
    </submittedName>
</protein>
<evidence type="ECO:0000313" key="5">
    <source>
        <dbReference type="EMBL" id="SNT27963.1"/>
    </source>
</evidence>
<organism evidence="5 6">
    <name type="scientific">Asanoa hainanensis</name>
    <dbReference type="NCBI Taxonomy" id="560556"/>
    <lineage>
        <taxon>Bacteria</taxon>
        <taxon>Bacillati</taxon>
        <taxon>Actinomycetota</taxon>
        <taxon>Actinomycetes</taxon>
        <taxon>Micromonosporales</taxon>
        <taxon>Micromonosporaceae</taxon>
        <taxon>Asanoa</taxon>
    </lineage>
</organism>
<accession>A0A239LDP3</accession>
<dbReference type="PANTHER" id="PTHR43792:SF8">
    <property type="entry name" value="[RIBOSOMAL PROTEIN US5]-ALANINE N-ACETYLTRANSFERASE"/>
    <property type="match status" value="1"/>
</dbReference>
<dbReference type="PANTHER" id="PTHR43792">
    <property type="entry name" value="GNAT FAMILY, PUTATIVE (AFU_ORTHOLOGUE AFUA_3G00765)-RELATED-RELATED"/>
    <property type="match status" value="1"/>
</dbReference>
<dbReference type="Proteomes" id="UP000198362">
    <property type="component" value="Unassembled WGS sequence"/>
</dbReference>